<keyword evidence="7" id="KW-1133">Transmembrane helix</keyword>
<dbReference type="GO" id="GO:0020037">
    <property type="term" value="F:heme binding"/>
    <property type="evidence" value="ECO:0007669"/>
    <property type="project" value="InterPro"/>
</dbReference>
<dbReference type="GO" id="GO:0008395">
    <property type="term" value="F:steroid hydroxylase activity"/>
    <property type="evidence" value="ECO:0007669"/>
    <property type="project" value="TreeGrafter"/>
</dbReference>
<keyword evidence="7" id="KW-0812">Transmembrane</keyword>
<dbReference type="Gene3D" id="1.10.630.10">
    <property type="entry name" value="Cytochrome P450"/>
    <property type="match status" value="1"/>
</dbReference>
<sequence length="185" mass="21526">MAIIWVFTWFLKIVFWASVLFLPLSISYYFYLKHRSKYFQSLGIPHLPVKSLFLGNLPEYEKDGKLHDKLLEWSKKYGPTFGMMQGGDRVIVTSDLEILHEIFLKQFHTFQTRQLHPSFPIDQENDLTLTFFGLQGQRWKRLRSLFSASLTISKIKSVNPIIKKASKELVAVFKENEGGVVDIVP</sequence>
<evidence type="ECO:0000256" key="1">
    <source>
        <dbReference type="ARBA" id="ARBA00010617"/>
    </source>
</evidence>
<keyword evidence="6" id="KW-0503">Monooxygenase</keyword>
<name>A0A914PFZ8_9BILA</name>
<dbReference type="InterPro" id="IPR001128">
    <property type="entry name" value="Cyt_P450"/>
</dbReference>
<evidence type="ECO:0000313" key="8">
    <source>
        <dbReference type="Proteomes" id="UP000887578"/>
    </source>
</evidence>
<evidence type="ECO:0000256" key="3">
    <source>
        <dbReference type="ARBA" id="ARBA00022723"/>
    </source>
</evidence>
<evidence type="ECO:0000313" key="9">
    <source>
        <dbReference type="WBParaSite" id="PDA_v2.g16665.t1"/>
    </source>
</evidence>
<accession>A0A914PFZ8</accession>
<keyword evidence="5" id="KW-0408">Iron</keyword>
<dbReference type="SUPFAM" id="SSF48264">
    <property type="entry name" value="Cytochrome P450"/>
    <property type="match status" value="1"/>
</dbReference>
<evidence type="ECO:0000256" key="4">
    <source>
        <dbReference type="ARBA" id="ARBA00023002"/>
    </source>
</evidence>
<dbReference type="InterPro" id="IPR036396">
    <property type="entry name" value="Cyt_P450_sf"/>
</dbReference>
<dbReference type="Proteomes" id="UP000887578">
    <property type="component" value="Unplaced"/>
</dbReference>
<protein>
    <submittedName>
        <fullName evidence="9">Cytochrome P450</fullName>
    </submittedName>
</protein>
<keyword evidence="3" id="KW-0479">Metal-binding</keyword>
<keyword evidence="4" id="KW-0560">Oxidoreductase</keyword>
<organism evidence="8 9">
    <name type="scientific">Panagrolaimus davidi</name>
    <dbReference type="NCBI Taxonomy" id="227884"/>
    <lineage>
        <taxon>Eukaryota</taxon>
        <taxon>Metazoa</taxon>
        <taxon>Ecdysozoa</taxon>
        <taxon>Nematoda</taxon>
        <taxon>Chromadorea</taxon>
        <taxon>Rhabditida</taxon>
        <taxon>Tylenchina</taxon>
        <taxon>Panagrolaimomorpha</taxon>
        <taxon>Panagrolaimoidea</taxon>
        <taxon>Panagrolaimidae</taxon>
        <taxon>Panagrolaimus</taxon>
    </lineage>
</organism>
<dbReference type="GO" id="GO:0016705">
    <property type="term" value="F:oxidoreductase activity, acting on paired donors, with incorporation or reduction of molecular oxygen"/>
    <property type="evidence" value="ECO:0007669"/>
    <property type="project" value="InterPro"/>
</dbReference>
<comment type="similarity">
    <text evidence="1">Belongs to the cytochrome P450 family.</text>
</comment>
<keyword evidence="7" id="KW-0472">Membrane</keyword>
<evidence type="ECO:0000256" key="6">
    <source>
        <dbReference type="ARBA" id="ARBA00023033"/>
    </source>
</evidence>
<dbReference type="AlphaFoldDB" id="A0A914PFZ8"/>
<dbReference type="PANTHER" id="PTHR24302">
    <property type="entry name" value="CYTOCHROME P450 FAMILY 3"/>
    <property type="match status" value="1"/>
</dbReference>
<reference evidence="9" key="1">
    <citation type="submission" date="2022-11" db="UniProtKB">
        <authorList>
            <consortium name="WormBaseParasite"/>
        </authorList>
    </citation>
    <scope>IDENTIFICATION</scope>
</reference>
<dbReference type="InterPro" id="IPR050705">
    <property type="entry name" value="Cytochrome_P450_3A"/>
</dbReference>
<keyword evidence="8" id="KW-1185">Reference proteome</keyword>
<evidence type="ECO:0000256" key="7">
    <source>
        <dbReference type="SAM" id="Phobius"/>
    </source>
</evidence>
<dbReference type="GO" id="GO:0005506">
    <property type="term" value="F:iron ion binding"/>
    <property type="evidence" value="ECO:0007669"/>
    <property type="project" value="InterPro"/>
</dbReference>
<evidence type="ECO:0000256" key="2">
    <source>
        <dbReference type="ARBA" id="ARBA00022617"/>
    </source>
</evidence>
<dbReference type="Pfam" id="PF00067">
    <property type="entry name" value="p450"/>
    <property type="match status" value="1"/>
</dbReference>
<dbReference type="PANTHER" id="PTHR24302:SF15">
    <property type="entry name" value="FATTY-ACID PEROXYGENASE"/>
    <property type="match status" value="1"/>
</dbReference>
<proteinExistence type="inferred from homology"/>
<keyword evidence="2" id="KW-0349">Heme</keyword>
<feature type="transmembrane region" description="Helical" evidence="7">
    <location>
        <begin position="6"/>
        <end position="31"/>
    </location>
</feature>
<evidence type="ECO:0000256" key="5">
    <source>
        <dbReference type="ARBA" id="ARBA00023004"/>
    </source>
</evidence>
<dbReference type="WBParaSite" id="PDA_v2.g16665.t1">
    <property type="protein sequence ID" value="PDA_v2.g16665.t1"/>
    <property type="gene ID" value="PDA_v2.g16665"/>
</dbReference>